<sequence>MNTRCEVAIVADDLTGALDAAAPFAERGMATRVAVSLEGLEAALADGGSAPRVVAVNTGSRHLDADTAARRTREAAERLHACQPRLLLKKVDSTLRGQVVAEAVALRRSGGRRLLVCPAVPSQGRSVVGGEVWVDGEPLAATAFSRDALSPPLAGPLDRAFAAGGVSLLRYVAEAGLPLPAGDCVADAADDATLARLATRLLDAPGEWLPVCAAGLAHALAQCLAPAQCRAWPPWASWPPSLPEPARALLAVGSRSPRARRQLDLLREAFPEVPCQPAFGPGGADGERGVRVIVPGVPAGLAPSAEAVATAMAEAVVAAGGDERGVLLFLSGGDVALAVLARLRGEYVELFGEWCPGVPLGLVNGDAGRPVMTKAGGFGAEALLVRLVEQVRHSSRVE</sequence>
<feature type="domain" description="Four-carbon acid sugar kinase N-terminal" evidence="7">
    <location>
        <begin position="8"/>
        <end position="220"/>
    </location>
</feature>
<evidence type="ECO:0000313" key="9">
    <source>
        <dbReference type="EMBL" id="QTP55214.1"/>
    </source>
</evidence>
<keyword evidence="4 9" id="KW-0418">Kinase</keyword>
<dbReference type="Gene3D" id="3.40.980.20">
    <property type="entry name" value="Four-carbon acid sugar kinase, nucleotide binding domain"/>
    <property type="match status" value="1"/>
</dbReference>
<feature type="domain" description="Four-carbon acid sugar kinase nucleotide binding" evidence="8">
    <location>
        <begin position="300"/>
        <end position="384"/>
    </location>
</feature>
<evidence type="ECO:0000259" key="7">
    <source>
        <dbReference type="Pfam" id="PF07005"/>
    </source>
</evidence>
<comment type="similarity">
    <text evidence="1">Belongs to the four-carbon acid sugar kinase family.</text>
</comment>
<evidence type="ECO:0000256" key="5">
    <source>
        <dbReference type="ARBA" id="ARBA00022840"/>
    </source>
</evidence>
<evidence type="ECO:0000256" key="4">
    <source>
        <dbReference type="ARBA" id="ARBA00022777"/>
    </source>
</evidence>
<accession>A0ABX7W8A9</accession>
<proteinExistence type="inferred from homology"/>
<evidence type="ECO:0000256" key="2">
    <source>
        <dbReference type="ARBA" id="ARBA00022679"/>
    </source>
</evidence>
<dbReference type="SUPFAM" id="SSF142764">
    <property type="entry name" value="YgbK-like"/>
    <property type="match status" value="1"/>
</dbReference>
<gene>
    <name evidence="9" type="ORF">HNO51_11280</name>
</gene>
<dbReference type="Gene3D" id="3.40.50.10840">
    <property type="entry name" value="Putative sugar-binding, N-terminal domain"/>
    <property type="match status" value="1"/>
</dbReference>
<dbReference type="RefSeq" id="WP_209537446.1">
    <property type="nucleotide sequence ID" value="NZ_CP053381.1"/>
</dbReference>
<protein>
    <submittedName>
        <fullName evidence="9">Four-carbon acid sugar kinase family protein</fullName>
    </submittedName>
</protein>
<evidence type="ECO:0000256" key="1">
    <source>
        <dbReference type="ARBA" id="ARBA00005715"/>
    </source>
</evidence>
<keyword evidence="5" id="KW-0067">ATP-binding</keyword>
<reference evidence="9 10" key="1">
    <citation type="journal article" date="2021" name="Front. Microbiol.">
        <title>Aerobic Denitrification and Heterotrophic Sulfur Oxidation in the Genus Halomonas Revealed by Six Novel Species Characterizations and Genome-Based Analysis.</title>
        <authorList>
            <person name="Wang L."/>
            <person name="Shao Z."/>
        </authorList>
    </citation>
    <scope>NUCLEOTIDE SEQUENCE [LARGE SCALE GENOMIC DNA]</scope>
    <source>
        <strain evidence="9 10">MCCC 1A11059</strain>
    </source>
</reference>
<dbReference type="InterPro" id="IPR031475">
    <property type="entry name" value="NBD_C"/>
</dbReference>
<keyword evidence="6" id="KW-0119">Carbohydrate metabolism</keyword>
<keyword evidence="2" id="KW-0808">Transferase</keyword>
<evidence type="ECO:0000313" key="10">
    <source>
        <dbReference type="Proteomes" id="UP000671868"/>
    </source>
</evidence>
<name>A0ABX7W8A9_9GAMM</name>
<dbReference type="Pfam" id="PF17042">
    <property type="entry name" value="NBD_C"/>
    <property type="match status" value="1"/>
</dbReference>
<dbReference type="InterPro" id="IPR037051">
    <property type="entry name" value="4-carb_acid_sugar_kinase_N_sf"/>
</dbReference>
<dbReference type="Proteomes" id="UP000671868">
    <property type="component" value="Chromosome"/>
</dbReference>
<keyword evidence="10" id="KW-1185">Reference proteome</keyword>
<dbReference type="GO" id="GO:0016301">
    <property type="term" value="F:kinase activity"/>
    <property type="evidence" value="ECO:0007669"/>
    <property type="project" value="UniProtKB-KW"/>
</dbReference>
<dbReference type="InterPro" id="IPR010737">
    <property type="entry name" value="4-carb_acid_sugar_kinase_N"/>
</dbReference>
<keyword evidence="3" id="KW-0547">Nucleotide-binding</keyword>
<evidence type="ECO:0000259" key="8">
    <source>
        <dbReference type="Pfam" id="PF17042"/>
    </source>
</evidence>
<dbReference type="InterPro" id="IPR042213">
    <property type="entry name" value="NBD_C_sf"/>
</dbReference>
<evidence type="ECO:0000256" key="6">
    <source>
        <dbReference type="ARBA" id="ARBA00023277"/>
    </source>
</evidence>
<dbReference type="Pfam" id="PF07005">
    <property type="entry name" value="SBD_N"/>
    <property type="match status" value="1"/>
</dbReference>
<organism evidence="9 10">
    <name type="scientific">Billgrantia sulfidoxydans</name>
    <dbReference type="NCBI Taxonomy" id="2733484"/>
    <lineage>
        <taxon>Bacteria</taxon>
        <taxon>Pseudomonadati</taxon>
        <taxon>Pseudomonadota</taxon>
        <taxon>Gammaproteobacteria</taxon>
        <taxon>Oceanospirillales</taxon>
        <taxon>Halomonadaceae</taxon>
        <taxon>Billgrantia</taxon>
    </lineage>
</organism>
<dbReference type="EMBL" id="CP053381">
    <property type="protein sequence ID" value="QTP55214.1"/>
    <property type="molecule type" value="Genomic_DNA"/>
</dbReference>
<evidence type="ECO:0000256" key="3">
    <source>
        <dbReference type="ARBA" id="ARBA00022741"/>
    </source>
</evidence>